<evidence type="ECO:0000256" key="1">
    <source>
        <dbReference type="SAM" id="MobiDB-lite"/>
    </source>
</evidence>
<sequence length="231" mass="24888">MVLRAAATRDRGLRRRAWSPGAAAGPREGAGLGSGARPSARGEARGRGRDRLRFPSSASHTAPPAGSFLFRLGHWVRQGVHQRQAAANGVLSQLYHRGVEIDALLRHEIERMCVGLQQARRRRHARGGHRRRARRGGGRAGPRPLPERRAGGPSVVGRDPRHEIVAVGLRVTLDQLLQQPAAAPSLGPVPPTATRRRRGPAASRHPRPPPAQRPGTRRRPAGPAAAVTRAC</sequence>
<organism evidence="2 3">
    <name type="scientific">Panicum virgatum</name>
    <name type="common">Blackwell switchgrass</name>
    <dbReference type="NCBI Taxonomy" id="38727"/>
    <lineage>
        <taxon>Eukaryota</taxon>
        <taxon>Viridiplantae</taxon>
        <taxon>Streptophyta</taxon>
        <taxon>Embryophyta</taxon>
        <taxon>Tracheophyta</taxon>
        <taxon>Spermatophyta</taxon>
        <taxon>Magnoliopsida</taxon>
        <taxon>Liliopsida</taxon>
        <taxon>Poales</taxon>
        <taxon>Poaceae</taxon>
        <taxon>PACMAD clade</taxon>
        <taxon>Panicoideae</taxon>
        <taxon>Panicodae</taxon>
        <taxon>Paniceae</taxon>
        <taxon>Panicinae</taxon>
        <taxon>Panicum</taxon>
        <taxon>Panicum sect. Hiantes</taxon>
    </lineage>
</organism>
<reference evidence="2" key="1">
    <citation type="submission" date="2020-05" db="EMBL/GenBank/DDBJ databases">
        <title>WGS assembly of Panicum virgatum.</title>
        <authorList>
            <person name="Lovell J.T."/>
            <person name="Jenkins J."/>
            <person name="Shu S."/>
            <person name="Juenger T.E."/>
            <person name="Schmutz J."/>
        </authorList>
    </citation>
    <scope>NUCLEOTIDE SEQUENCE</scope>
    <source>
        <strain evidence="2">AP13</strain>
    </source>
</reference>
<feature type="compositionally biased region" description="Basic and acidic residues" evidence="1">
    <location>
        <begin position="40"/>
        <end position="53"/>
    </location>
</feature>
<gene>
    <name evidence="2" type="ORF">PVAP13_4KG295400</name>
</gene>
<feature type="compositionally biased region" description="Basic residues" evidence="1">
    <location>
        <begin position="119"/>
        <end position="137"/>
    </location>
</feature>
<dbReference type="Proteomes" id="UP000823388">
    <property type="component" value="Chromosome 4K"/>
</dbReference>
<evidence type="ECO:0000313" key="2">
    <source>
        <dbReference type="EMBL" id="KAG2612483.1"/>
    </source>
</evidence>
<feature type="region of interest" description="Disordered" evidence="1">
    <location>
        <begin position="181"/>
        <end position="231"/>
    </location>
</feature>
<protein>
    <submittedName>
        <fullName evidence="2">Uncharacterized protein</fullName>
    </submittedName>
</protein>
<dbReference type="OrthoDB" id="1711136at2759"/>
<proteinExistence type="predicted"/>
<evidence type="ECO:0000313" key="3">
    <source>
        <dbReference type="Proteomes" id="UP000823388"/>
    </source>
</evidence>
<feature type="region of interest" description="Disordered" evidence="1">
    <location>
        <begin position="1"/>
        <end position="65"/>
    </location>
</feature>
<comment type="caution">
    <text evidence="2">The sequence shown here is derived from an EMBL/GenBank/DDBJ whole genome shotgun (WGS) entry which is preliminary data.</text>
</comment>
<accession>A0A8T0TU33</accession>
<feature type="compositionally biased region" description="Basic residues" evidence="1">
    <location>
        <begin position="194"/>
        <end position="207"/>
    </location>
</feature>
<keyword evidence="3" id="KW-1185">Reference proteome</keyword>
<name>A0A8T0TU33_PANVG</name>
<feature type="compositionally biased region" description="Low complexity" evidence="1">
    <location>
        <begin position="221"/>
        <end position="231"/>
    </location>
</feature>
<dbReference type="AlphaFoldDB" id="A0A8T0TU33"/>
<dbReference type="EMBL" id="CM029043">
    <property type="protein sequence ID" value="KAG2612483.1"/>
    <property type="molecule type" value="Genomic_DNA"/>
</dbReference>
<feature type="region of interest" description="Disordered" evidence="1">
    <location>
        <begin position="119"/>
        <end position="159"/>
    </location>
</feature>